<keyword evidence="2" id="KW-0833">Ubl conjugation pathway</keyword>
<protein>
    <submittedName>
        <fullName evidence="4">4531_t:CDS:1</fullName>
    </submittedName>
</protein>
<proteinExistence type="predicted"/>
<evidence type="ECO:0000256" key="2">
    <source>
        <dbReference type="ARBA" id="ARBA00022786"/>
    </source>
</evidence>
<dbReference type="InterPro" id="IPR001810">
    <property type="entry name" value="F-box_dom"/>
</dbReference>
<reference evidence="4" key="1">
    <citation type="submission" date="2021-06" db="EMBL/GenBank/DDBJ databases">
        <authorList>
            <person name="Kallberg Y."/>
            <person name="Tangrot J."/>
            <person name="Rosling A."/>
        </authorList>
    </citation>
    <scope>NUCLEOTIDE SEQUENCE</scope>
    <source>
        <strain evidence="4">BR232B</strain>
    </source>
</reference>
<dbReference type="InterPro" id="IPR052121">
    <property type="entry name" value="F-box_SCF_Substrate_Recog"/>
</dbReference>
<dbReference type="Gene3D" id="1.20.1280.50">
    <property type="match status" value="1"/>
</dbReference>
<dbReference type="Pfam" id="PF12937">
    <property type="entry name" value="F-box-like"/>
    <property type="match status" value="1"/>
</dbReference>
<dbReference type="PANTHER" id="PTHR46550">
    <property type="entry name" value="F-BOX ONLY PROTEIN 3"/>
    <property type="match status" value="1"/>
</dbReference>
<accession>A0A9N8VJN7</accession>
<evidence type="ECO:0000313" key="4">
    <source>
        <dbReference type="EMBL" id="CAG8452820.1"/>
    </source>
</evidence>
<dbReference type="InterPro" id="IPR036047">
    <property type="entry name" value="F-box-like_dom_sf"/>
</dbReference>
<gene>
    <name evidence="4" type="ORF">PBRASI_LOCUS136</name>
</gene>
<comment type="caution">
    <text evidence="4">The sequence shown here is derived from an EMBL/GenBank/DDBJ whole genome shotgun (WGS) entry which is preliminary data.</text>
</comment>
<comment type="pathway">
    <text evidence="1">Protein modification; protein ubiquitination.</text>
</comment>
<evidence type="ECO:0000259" key="3">
    <source>
        <dbReference type="PROSITE" id="PS50181"/>
    </source>
</evidence>
<dbReference type="SUPFAM" id="SSF81383">
    <property type="entry name" value="F-box domain"/>
    <property type="match status" value="1"/>
</dbReference>
<dbReference type="EMBL" id="CAJVPI010000006">
    <property type="protein sequence ID" value="CAG8452820.1"/>
    <property type="molecule type" value="Genomic_DNA"/>
</dbReference>
<evidence type="ECO:0000256" key="1">
    <source>
        <dbReference type="ARBA" id="ARBA00004906"/>
    </source>
</evidence>
<evidence type="ECO:0000313" key="5">
    <source>
        <dbReference type="Proteomes" id="UP000789739"/>
    </source>
</evidence>
<dbReference type="Proteomes" id="UP000789739">
    <property type="component" value="Unassembled WGS sequence"/>
</dbReference>
<feature type="domain" description="F-box" evidence="3">
    <location>
        <begin position="7"/>
        <end position="53"/>
    </location>
</feature>
<dbReference type="GO" id="GO:0005737">
    <property type="term" value="C:cytoplasm"/>
    <property type="evidence" value="ECO:0007669"/>
    <property type="project" value="TreeGrafter"/>
</dbReference>
<keyword evidence="5" id="KW-1185">Reference proteome</keyword>
<dbReference type="PROSITE" id="PS50181">
    <property type="entry name" value="FBOX"/>
    <property type="match status" value="1"/>
</dbReference>
<dbReference type="Pfam" id="PF14299">
    <property type="entry name" value="PP2"/>
    <property type="match status" value="1"/>
</dbReference>
<dbReference type="SMART" id="SM00256">
    <property type="entry name" value="FBOX"/>
    <property type="match status" value="1"/>
</dbReference>
<dbReference type="PANTHER" id="PTHR46550:SF1">
    <property type="entry name" value="F-BOX PROTEIN 3"/>
    <property type="match status" value="1"/>
</dbReference>
<name>A0A9N8VJN7_9GLOM</name>
<dbReference type="InterPro" id="IPR025886">
    <property type="entry name" value="PP2-like"/>
</dbReference>
<organism evidence="4 5">
    <name type="scientific">Paraglomus brasilianum</name>
    <dbReference type="NCBI Taxonomy" id="144538"/>
    <lineage>
        <taxon>Eukaryota</taxon>
        <taxon>Fungi</taxon>
        <taxon>Fungi incertae sedis</taxon>
        <taxon>Mucoromycota</taxon>
        <taxon>Glomeromycotina</taxon>
        <taxon>Glomeromycetes</taxon>
        <taxon>Paraglomerales</taxon>
        <taxon>Paraglomeraceae</taxon>
        <taxon>Paraglomus</taxon>
    </lineage>
</organism>
<dbReference type="AlphaFoldDB" id="A0A9N8VJN7"/>
<dbReference type="OrthoDB" id="2314896at2759"/>
<sequence>MSSNNIPPSFVECPYEILINILKRVDSKDIIALGLTCRRLNRIANDSYLWHMLCCCRYDDYVMKKNPKLKDHNSEIDWKKMYFELGTLIKYAAPTARIIWLDDPDEYGVRPPPSHQYWSVFPDPRSHIKSVIALDHVWWLDVKVTFDSVPYGTYDIIWRIIAGRGSNLDRACFETKVVDPSDDDMEEMVVEPIVEFWPTKEDIQPIIDKKDWTEYRVPKPIVVSDAHDSPSKIRGSSYTYRTVHAKLYSHDSTMHSGLHIDYVRLEPHKEDKQ</sequence>